<evidence type="ECO:0000256" key="11">
    <source>
        <dbReference type="ARBA" id="ARBA00023316"/>
    </source>
</evidence>
<keyword evidence="10 12" id="KW-0131">Cell cycle</keyword>
<dbReference type="CDD" id="cd06852">
    <property type="entry name" value="GT_MraY"/>
    <property type="match status" value="1"/>
</dbReference>
<proteinExistence type="inferred from homology"/>
<dbReference type="PROSITE" id="PS01348">
    <property type="entry name" value="MRAY_2"/>
    <property type="match status" value="1"/>
</dbReference>
<keyword evidence="12 14" id="KW-0460">Magnesium</keyword>
<keyword evidence="8 12" id="KW-1133">Transmembrane helix</keyword>
<dbReference type="RefSeq" id="WP_058899344.1">
    <property type="nucleotide sequence ID" value="NZ_CP013068.1"/>
</dbReference>
<dbReference type="InterPro" id="IPR018480">
    <property type="entry name" value="PNAcMuramoyl-5peptid_Trfase_CS"/>
</dbReference>
<evidence type="ECO:0000256" key="10">
    <source>
        <dbReference type="ARBA" id="ARBA00023306"/>
    </source>
</evidence>
<evidence type="ECO:0000256" key="1">
    <source>
        <dbReference type="ARBA" id="ARBA00004141"/>
    </source>
</evidence>
<dbReference type="GO" id="GO:0051992">
    <property type="term" value="F:UDP-N-acetylmuramoyl-L-alanyl-D-glutamyl-meso-2,6-diaminopimelyl-D-alanyl-D-alanine:undecaprenyl-phosphate transferase activity"/>
    <property type="evidence" value="ECO:0007669"/>
    <property type="project" value="RHEA"/>
</dbReference>
<evidence type="ECO:0000313" key="16">
    <source>
        <dbReference type="Proteomes" id="UP000064921"/>
    </source>
</evidence>
<comment type="catalytic activity">
    <reaction evidence="12">
        <text>UDP-N-acetyl-alpha-D-muramoyl-L-alanyl-gamma-D-glutamyl-meso-2,6-diaminopimeloyl-D-alanyl-D-alanine + di-trans,octa-cis-undecaprenyl phosphate = di-trans,octa-cis-undecaprenyl diphospho-N-acetyl-alpha-D-muramoyl-L-alanyl-D-glutamyl-meso-2,6-diaminopimeloyl-D-alanyl-D-alanine + UMP</text>
        <dbReference type="Rhea" id="RHEA:28386"/>
        <dbReference type="ChEBI" id="CHEBI:57865"/>
        <dbReference type="ChEBI" id="CHEBI:60392"/>
        <dbReference type="ChEBI" id="CHEBI:61386"/>
        <dbReference type="ChEBI" id="CHEBI:61387"/>
        <dbReference type="EC" id="2.7.8.13"/>
    </reaction>
</comment>
<dbReference type="Pfam" id="PF00953">
    <property type="entry name" value="Glycos_transf_4"/>
    <property type="match status" value="1"/>
</dbReference>
<evidence type="ECO:0000256" key="4">
    <source>
        <dbReference type="ARBA" id="ARBA00022679"/>
    </source>
</evidence>
<feature type="binding site" evidence="14">
    <location>
        <position position="193"/>
    </location>
    <ligand>
        <name>Mg(2+)</name>
        <dbReference type="ChEBI" id="CHEBI:18420"/>
    </ligand>
</feature>
<keyword evidence="5 12" id="KW-0812">Transmembrane</keyword>
<dbReference type="InterPro" id="IPR000715">
    <property type="entry name" value="Glycosyl_transferase_4"/>
</dbReference>
<dbReference type="GO" id="GO:0046872">
    <property type="term" value="F:metal ion binding"/>
    <property type="evidence" value="ECO:0007669"/>
    <property type="project" value="UniProtKB-KW"/>
</dbReference>
<dbReference type="GO" id="GO:0008963">
    <property type="term" value="F:phospho-N-acetylmuramoyl-pentapeptide-transferase activity"/>
    <property type="evidence" value="ECO:0007669"/>
    <property type="project" value="UniProtKB-UniRule"/>
</dbReference>
<comment type="similarity">
    <text evidence="2 12">Belongs to the glycosyltransferase 4 family. MraY subfamily.</text>
</comment>
<comment type="function">
    <text evidence="12">Catalyzes the initial step of the lipid cycle reactions in the biosynthesis of the cell wall peptidoglycan: transfers peptidoglycan precursor phospho-MurNAc-pentapeptide from UDP-MurNAc-pentapeptide onto the lipid carrier undecaprenyl phosphate, yielding undecaprenyl-pyrophosphoryl-MurNAc-pentapeptide, known as lipid I.</text>
</comment>
<reference evidence="15 16" key="1">
    <citation type="submission" date="2015-10" db="EMBL/GenBank/DDBJ databases">
        <title>The world's first case of liver abscess caused by Pannonibacter phragmitetus.</title>
        <authorList>
            <person name="Ming D."/>
            <person name="Wang M."/>
            <person name="Zhou Y."/>
            <person name="Jiang T."/>
            <person name="Hu S."/>
        </authorList>
    </citation>
    <scope>NUCLEOTIDE SEQUENCE [LARGE SCALE GENOMIC DNA]</scope>
    <source>
        <strain evidence="15 16">31801</strain>
    </source>
</reference>
<evidence type="ECO:0000256" key="14">
    <source>
        <dbReference type="PIRSR" id="PIRSR600715-1"/>
    </source>
</evidence>
<dbReference type="GO" id="GO:0008360">
    <property type="term" value="P:regulation of cell shape"/>
    <property type="evidence" value="ECO:0007669"/>
    <property type="project" value="UniProtKB-KW"/>
</dbReference>
<evidence type="ECO:0000256" key="2">
    <source>
        <dbReference type="ARBA" id="ARBA00005583"/>
    </source>
</evidence>
<dbReference type="GO" id="GO:0005886">
    <property type="term" value="C:plasma membrane"/>
    <property type="evidence" value="ECO:0007669"/>
    <property type="project" value="UniProtKB-SubCell"/>
</dbReference>
<dbReference type="Pfam" id="PF10555">
    <property type="entry name" value="MraY_sig1"/>
    <property type="match status" value="1"/>
</dbReference>
<keyword evidence="11 12" id="KW-0961">Cell wall biogenesis/degradation</keyword>
<keyword evidence="7 12" id="KW-0573">Peptidoglycan synthesis</keyword>
<keyword evidence="12" id="KW-1003">Cell membrane</keyword>
<gene>
    <name evidence="12 15" type="primary">mraY</name>
    <name evidence="15" type="ORF">APZ00_14355</name>
</gene>
<accession>A0A0U3NEP9</accession>
<dbReference type="NCBIfam" id="TIGR00445">
    <property type="entry name" value="mraY"/>
    <property type="match status" value="1"/>
</dbReference>
<dbReference type="HAMAP" id="MF_00038">
    <property type="entry name" value="MraY"/>
    <property type="match status" value="1"/>
</dbReference>
<evidence type="ECO:0000256" key="13">
    <source>
        <dbReference type="NCBIfam" id="TIGR00445"/>
    </source>
</evidence>
<feature type="transmembrane region" description="Helical" evidence="12">
    <location>
        <begin position="98"/>
        <end position="115"/>
    </location>
</feature>
<dbReference type="KEGG" id="pphr:APZ00_14355"/>
<dbReference type="eggNOG" id="COG0472">
    <property type="taxonomic scope" value="Bacteria"/>
</dbReference>
<feature type="transmembrane region" description="Helical" evidence="12">
    <location>
        <begin position="169"/>
        <end position="188"/>
    </location>
</feature>
<dbReference type="GO" id="GO:0051301">
    <property type="term" value="P:cell division"/>
    <property type="evidence" value="ECO:0007669"/>
    <property type="project" value="UniProtKB-KW"/>
</dbReference>
<evidence type="ECO:0000256" key="7">
    <source>
        <dbReference type="ARBA" id="ARBA00022984"/>
    </source>
</evidence>
<sequence length="361" mass="38535">MFYLLGELSGQISALNVFKYITFRTGGAIMTALFFVFLFGPRIIAGLRLRQGKGQPIREDGPQSHLLTKKGTPTMGGLMILSGLIVSTLLWADLRNPYVWIVLWVTVGFGAIGFYDDYLKVTKATHKGFSGKARLGIEFLIAGGAAFAVTMLDKGTFATSISFPFVKDLLLNLGIFFIPFAAFVIVGAGNAVNLTDGLDGLAIVPVMIASATFALIAYLSGNAVFAEYLQIHHVPGTGELAVICGAVIGAGLGFLWFNAPPAAIFMGDTGSLSLGGMIGAIAVVTKHEIVLAIVGGLFVLEAVSVIVQVASFKLTGKRVFRMAPIHHHFEQLGWTESQVVIRFWIIAVVLALVGLATLKLR</sequence>
<dbReference type="UniPathway" id="UPA00219"/>
<evidence type="ECO:0000256" key="5">
    <source>
        <dbReference type="ARBA" id="ARBA00022692"/>
    </source>
</evidence>
<dbReference type="GO" id="GO:0071555">
    <property type="term" value="P:cell wall organization"/>
    <property type="evidence" value="ECO:0007669"/>
    <property type="project" value="UniProtKB-KW"/>
</dbReference>
<feature type="transmembrane region" description="Helical" evidence="12">
    <location>
        <begin position="135"/>
        <end position="157"/>
    </location>
</feature>
<evidence type="ECO:0000256" key="3">
    <source>
        <dbReference type="ARBA" id="ARBA00022618"/>
    </source>
</evidence>
<feature type="binding site" evidence="14">
    <location>
        <position position="268"/>
    </location>
    <ligand>
        <name>Mg(2+)</name>
        <dbReference type="ChEBI" id="CHEBI:18420"/>
    </ligand>
</feature>
<dbReference type="InterPro" id="IPR003524">
    <property type="entry name" value="PNAcMuramoyl-5peptid_Trfase"/>
</dbReference>
<dbReference type="EMBL" id="CP013068">
    <property type="protein sequence ID" value="ALV28096.1"/>
    <property type="molecule type" value="Genomic_DNA"/>
</dbReference>
<organism evidence="15 16">
    <name type="scientific">Pannonibacter phragmitetus</name>
    <dbReference type="NCBI Taxonomy" id="121719"/>
    <lineage>
        <taxon>Bacteria</taxon>
        <taxon>Pseudomonadati</taxon>
        <taxon>Pseudomonadota</taxon>
        <taxon>Alphaproteobacteria</taxon>
        <taxon>Hyphomicrobiales</taxon>
        <taxon>Stappiaceae</taxon>
        <taxon>Pannonibacter</taxon>
    </lineage>
</organism>
<dbReference type="GO" id="GO:0009252">
    <property type="term" value="P:peptidoglycan biosynthetic process"/>
    <property type="evidence" value="ECO:0007669"/>
    <property type="project" value="UniProtKB-UniRule"/>
</dbReference>
<keyword evidence="3 12" id="KW-0132">Cell division</keyword>
<evidence type="ECO:0000256" key="9">
    <source>
        <dbReference type="ARBA" id="ARBA00023136"/>
    </source>
</evidence>
<name>A0A0U3NEP9_9HYPH</name>
<comment type="subcellular location">
    <subcellularLocation>
        <location evidence="12">Cell membrane</location>
        <topology evidence="12">Multi-pass membrane protein</topology>
    </subcellularLocation>
    <subcellularLocation>
        <location evidence="1">Membrane</location>
        <topology evidence="1">Multi-pass membrane protein</topology>
    </subcellularLocation>
</comment>
<evidence type="ECO:0000313" key="15">
    <source>
        <dbReference type="EMBL" id="ALV28096.1"/>
    </source>
</evidence>
<dbReference type="PANTHER" id="PTHR22926:SF5">
    <property type="entry name" value="PHOSPHO-N-ACETYLMURAMOYL-PENTAPEPTIDE-TRANSFERASE HOMOLOG"/>
    <property type="match status" value="1"/>
</dbReference>
<keyword evidence="9 12" id="KW-0472">Membrane</keyword>
<feature type="transmembrane region" description="Helical" evidence="12">
    <location>
        <begin position="240"/>
        <end position="257"/>
    </location>
</feature>
<comment type="cofactor">
    <cofactor evidence="12 14">
        <name>Mg(2+)</name>
        <dbReference type="ChEBI" id="CHEBI:18420"/>
    </cofactor>
</comment>
<comment type="pathway">
    <text evidence="12">Cell wall biogenesis; peptidoglycan biosynthesis.</text>
</comment>
<dbReference type="STRING" id="121719.APZ00_14355"/>
<feature type="transmembrane region" description="Helical" evidence="12">
    <location>
        <begin position="20"/>
        <end position="40"/>
    </location>
</feature>
<protein>
    <recommendedName>
        <fullName evidence="12 13">Phospho-N-acetylmuramoyl-pentapeptide-transferase</fullName>
        <ecNumber evidence="12 13">2.7.8.13</ecNumber>
    </recommendedName>
    <alternativeName>
        <fullName evidence="12">UDP-MurNAc-pentapeptide phosphotransferase</fullName>
    </alternativeName>
</protein>
<feature type="transmembrane region" description="Helical" evidence="12">
    <location>
        <begin position="289"/>
        <end position="312"/>
    </location>
</feature>
<feature type="transmembrane region" description="Helical" evidence="12">
    <location>
        <begin position="200"/>
        <end position="220"/>
    </location>
</feature>
<keyword evidence="16" id="KW-1185">Reference proteome</keyword>
<evidence type="ECO:0000256" key="8">
    <source>
        <dbReference type="ARBA" id="ARBA00022989"/>
    </source>
</evidence>
<keyword evidence="12 14" id="KW-0479">Metal-binding</keyword>
<dbReference type="EC" id="2.7.8.13" evidence="12 13"/>
<dbReference type="PANTHER" id="PTHR22926">
    <property type="entry name" value="PHOSPHO-N-ACETYLMURAMOYL-PENTAPEPTIDE-TRANSFERASE"/>
    <property type="match status" value="1"/>
</dbReference>
<dbReference type="PROSITE" id="PS01347">
    <property type="entry name" value="MRAY_1"/>
    <property type="match status" value="1"/>
</dbReference>
<feature type="transmembrane region" description="Helical" evidence="12">
    <location>
        <begin position="264"/>
        <end position="283"/>
    </location>
</feature>
<feature type="transmembrane region" description="Helical" evidence="12">
    <location>
        <begin position="339"/>
        <end position="358"/>
    </location>
</feature>
<evidence type="ECO:0000256" key="6">
    <source>
        <dbReference type="ARBA" id="ARBA00022960"/>
    </source>
</evidence>
<keyword evidence="4 12" id="KW-0808">Transferase</keyword>
<evidence type="ECO:0000256" key="12">
    <source>
        <dbReference type="HAMAP-Rule" id="MF_00038"/>
    </source>
</evidence>
<dbReference type="AlphaFoldDB" id="A0A0U3NEP9"/>
<dbReference type="Proteomes" id="UP000064921">
    <property type="component" value="Chromosome"/>
</dbReference>
<keyword evidence="6 12" id="KW-0133">Cell shape</keyword>
<feature type="transmembrane region" description="Helical" evidence="12">
    <location>
        <begin position="74"/>
        <end position="92"/>
    </location>
</feature>